<gene>
    <name evidence="1" type="ORF">A8990_11399</name>
</gene>
<protein>
    <submittedName>
        <fullName evidence="1">Serine/threonine-protein kinase RsbT</fullName>
    </submittedName>
</protein>
<dbReference type="RefSeq" id="WP_116189487.1">
    <property type="nucleotide sequence ID" value="NZ_QTTN01000013.1"/>
</dbReference>
<organism evidence="1 2">
    <name type="scientific">Paenibacillus taihuensis</name>
    <dbReference type="NCBI Taxonomy" id="1156355"/>
    <lineage>
        <taxon>Bacteria</taxon>
        <taxon>Bacillati</taxon>
        <taxon>Bacillota</taxon>
        <taxon>Bacilli</taxon>
        <taxon>Bacillales</taxon>
        <taxon>Paenibacillaceae</taxon>
        <taxon>Paenibacillus</taxon>
    </lineage>
</organism>
<name>A0A3D9S4Q5_9BACL</name>
<evidence type="ECO:0000313" key="2">
    <source>
        <dbReference type="Proteomes" id="UP000256304"/>
    </source>
</evidence>
<comment type="caution">
    <text evidence="1">The sequence shown here is derived from an EMBL/GenBank/DDBJ whole genome shotgun (WGS) entry which is preliminary data.</text>
</comment>
<proteinExistence type="predicted"/>
<keyword evidence="1" id="KW-0808">Transferase</keyword>
<evidence type="ECO:0000313" key="1">
    <source>
        <dbReference type="EMBL" id="REE85181.1"/>
    </source>
</evidence>
<keyword evidence="1" id="KW-0418">Kinase</keyword>
<dbReference type="EMBL" id="QTTN01000013">
    <property type="protein sequence ID" value="REE85181.1"/>
    <property type="molecule type" value="Genomic_DNA"/>
</dbReference>
<accession>A0A3D9S4Q5</accession>
<reference evidence="1 2" key="1">
    <citation type="submission" date="2018-08" db="EMBL/GenBank/DDBJ databases">
        <title>Genomic Encyclopedia of Type Strains, Phase III (KMG-III): the genomes of soil and plant-associated and newly described type strains.</title>
        <authorList>
            <person name="Whitman W."/>
        </authorList>
    </citation>
    <scope>NUCLEOTIDE SEQUENCE [LARGE SCALE GENOMIC DNA]</scope>
    <source>
        <strain evidence="1 2">CGMCC 1.10966</strain>
    </source>
</reference>
<keyword evidence="2" id="KW-1185">Reference proteome</keyword>
<dbReference type="Proteomes" id="UP000256304">
    <property type="component" value="Unassembled WGS sequence"/>
</dbReference>
<dbReference type="GO" id="GO:0016301">
    <property type="term" value="F:kinase activity"/>
    <property type="evidence" value="ECO:0007669"/>
    <property type="project" value="UniProtKB-KW"/>
</dbReference>
<sequence length="135" mass="15497">MEMMHIREKSDVIHARERGRDIAKSVGFSLVDQTIIAYTISELALKLISFAEKGHMTIRQLCYCKGEQASGIEVRLFDHFRGPSRIQQQWIDKLAADLELTHDQLRGTMITFRKWTHSEVSEVRYSSPNCAAGEE</sequence>
<dbReference type="AlphaFoldDB" id="A0A3D9S4Q5"/>
<dbReference type="OrthoDB" id="9799195at2"/>